<dbReference type="RefSeq" id="WP_311369225.1">
    <property type="nucleotide sequence ID" value="NZ_JAVRHX010000003.1"/>
</dbReference>
<keyword evidence="9" id="KW-0411">Iron-sulfur</keyword>
<dbReference type="InterPro" id="IPR006656">
    <property type="entry name" value="Mopterin_OxRdtase"/>
</dbReference>
<reference evidence="12 13" key="1">
    <citation type="submission" date="2023-09" db="EMBL/GenBank/DDBJ databases">
        <authorList>
            <person name="Rey-Velasco X."/>
        </authorList>
    </citation>
    <scope>NUCLEOTIDE SEQUENCE [LARGE SCALE GENOMIC DNA]</scope>
    <source>
        <strain evidence="12 13">P117</strain>
    </source>
</reference>
<dbReference type="PROSITE" id="PS51669">
    <property type="entry name" value="4FE4S_MOW_BIS_MGD"/>
    <property type="match status" value="1"/>
</dbReference>
<evidence type="ECO:0000256" key="2">
    <source>
        <dbReference type="ARBA" id="ARBA00001966"/>
    </source>
</evidence>
<keyword evidence="5" id="KW-0500">Molybdenum</keyword>
<dbReference type="Gene3D" id="3.40.50.740">
    <property type="match status" value="1"/>
</dbReference>
<organism evidence="12 13">
    <name type="scientific">Glaciecola petra</name>
    <dbReference type="NCBI Taxonomy" id="3075602"/>
    <lineage>
        <taxon>Bacteria</taxon>
        <taxon>Pseudomonadati</taxon>
        <taxon>Pseudomonadota</taxon>
        <taxon>Gammaproteobacteria</taxon>
        <taxon>Alteromonadales</taxon>
        <taxon>Alteromonadaceae</taxon>
        <taxon>Glaciecola</taxon>
    </lineage>
</organism>
<evidence type="ECO:0000256" key="10">
    <source>
        <dbReference type="ARBA" id="ARBA00023063"/>
    </source>
</evidence>
<dbReference type="EMBL" id="JAVRHX010000003">
    <property type="protein sequence ID" value="MDT0595710.1"/>
    <property type="molecule type" value="Genomic_DNA"/>
</dbReference>
<dbReference type="InterPro" id="IPR006963">
    <property type="entry name" value="Mopterin_OxRdtase_4Fe-4S_dom"/>
</dbReference>
<dbReference type="Pfam" id="PF04879">
    <property type="entry name" value="Molybdop_Fe4S4"/>
    <property type="match status" value="1"/>
</dbReference>
<dbReference type="SUPFAM" id="SSF50692">
    <property type="entry name" value="ADC-like"/>
    <property type="match status" value="1"/>
</dbReference>
<evidence type="ECO:0000256" key="9">
    <source>
        <dbReference type="ARBA" id="ARBA00023014"/>
    </source>
</evidence>
<proteinExistence type="inferred from homology"/>
<evidence type="ECO:0000256" key="1">
    <source>
        <dbReference type="ARBA" id="ARBA00001942"/>
    </source>
</evidence>
<dbReference type="PANTHER" id="PTHR43105:SF9">
    <property type="entry name" value="NADPH-FE(3+) OXIDOREDUCTASE SUBUNIT ALPHA"/>
    <property type="match status" value="1"/>
</dbReference>
<protein>
    <submittedName>
        <fullName evidence="12">Nitrate reductase</fullName>
    </submittedName>
</protein>
<evidence type="ECO:0000256" key="8">
    <source>
        <dbReference type="ARBA" id="ARBA00023004"/>
    </source>
</evidence>
<keyword evidence="13" id="KW-1185">Reference proteome</keyword>
<dbReference type="InterPro" id="IPR041957">
    <property type="entry name" value="CT_Nitrate-R-NapA-like"/>
</dbReference>
<evidence type="ECO:0000313" key="13">
    <source>
        <dbReference type="Proteomes" id="UP001253545"/>
    </source>
</evidence>
<dbReference type="InterPro" id="IPR006657">
    <property type="entry name" value="MoPterin_dinucl-bd_dom"/>
</dbReference>
<evidence type="ECO:0000256" key="7">
    <source>
        <dbReference type="ARBA" id="ARBA00023002"/>
    </source>
</evidence>
<comment type="cofactor">
    <cofactor evidence="1">
        <name>Mo-bis(molybdopterin guanine dinucleotide)</name>
        <dbReference type="ChEBI" id="CHEBI:60539"/>
    </cofactor>
</comment>
<dbReference type="InterPro" id="IPR041854">
    <property type="entry name" value="BFD-like_2Fe2S-bd_dom_sf"/>
</dbReference>
<dbReference type="InterPro" id="IPR007419">
    <property type="entry name" value="BFD-like_2Fe2S-bd_dom"/>
</dbReference>
<dbReference type="InterPro" id="IPR009010">
    <property type="entry name" value="Asp_de-COase-like_dom_sf"/>
</dbReference>
<name>A0ABU2ZSU4_9ALTE</name>
<feature type="domain" description="4Fe-4S Mo/W bis-MGD-type" evidence="11">
    <location>
        <begin position="10"/>
        <end position="80"/>
    </location>
</feature>
<dbReference type="PROSITE" id="PS00551">
    <property type="entry name" value="MOLYBDOPTERIN_PROK_1"/>
    <property type="match status" value="1"/>
</dbReference>
<keyword evidence="8" id="KW-0408">Iron</keyword>
<dbReference type="Gene3D" id="1.10.10.1100">
    <property type="entry name" value="BFD-like [2Fe-2S]-binding domain"/>
    <property type="match status" value="1"/>
</dbReference>
<dbReference type="SUPFAM" id="SSF53706">
    <property type="entry name" value="Formate dehydrogenase/DMSO reductase, domains 1-3"/>
    <property type="match status" value="1"/>
</dbReference>
<dbReference type="Gene3D" id="2.40.40.20">
    <property type="match status" value="1"/>
</dbReference>
<comment type="similarity">
    <text evidence="3">Belongs to the prokaryotic molybdopterin-containing oxidoreductase family. NasA/NapA/NarB subfamily.</text>
</comment>
<keyword evidence="7" id="KW-0560">Oxidoreductase</keyword>
<comment type="cofactor">
    <cofactor evidence="2">
        <name>[4Fe-4S] cluster</name>
        <dbReference type="ChEBI" id="CHEBI:49883"/>
    </cofactor>
</comment>
<dbReference type="InterPro" id="IPR050123">
    <property type="entry name" value="Prok_molybdopt-oxidoreductase"/>
</dbReference>
<sequence>MQHKAVHYKHTQVKTTCPYCGVGCGLAIECETKSNHAQSGQLETEVREIKSLNGDQSHPANFGKLCVKGSHLLETLDSLSSELPSNTEHLKLSTVNDVNKRLLKPKVNNEDASWDDALHLMSEKIKSCLSNYGPESVAFYLSGQLLTEDYYVANKLMKGFIGSANVDTNSRLCMSSAVAAYKRAFGADAVPCCYEDLEHTELLVLVGSNAAWTHPVLFQRMQQAIAKDTKRKLLVIDPRKTATSQSADLHLAIKPGTDTWLFNGLLHFLIEHKACDYKYIQDNTQGFNEVVKACENYTLESVASTCELDRLDLLRFYTWFAESKSTISFYSMGVNQSTSGVDKANAIINCHLASGKIGKKGSGPFSITGQPNAMGGREVGGLANMLAAHMDIENPEHQELVKTFWEAPNIVRKNGQKAVDMFDDVLSGKIKFIWIMGTNPVVSMPNRRKVEAALAHCETVVVSDLVQHNDTLAFADIKLPATGWSEKNGTVTNSERRISRQRGLLSPTGNAKHDWQIICELAAKLGFKNAFNFTHPHQIFVEHARLSAYHNGGKRCFNLSGLTNLTEQQYDALTPVQWPVILPESILPESVSPESSLPASSAKLGLKNDQGTTNTFLGTERLFTDNKFYTSNQKAIFIAVCAQLPYQRTTSHYPYVLNSGRMRDQWHTMTRTGKAQKLVEHSEQAELFINPKDAAKHGLRNGEYVTLMSESNAHIQDASKQVLANTSVTSKTKPSPAILPIKISQELRKGELFVPIHWSKSNTSHVDIASLYSSANDPISGQPELKHAAVNIKKITPTDCFTLAIKASYFSSKLRLAEYQININQGDFYILKMASFGQKKPLNSDLIKQYLPANYSWLSCLYADTQNNQKDLITSICLSDKNELVACLTEHADTHADGINNEFIKECFAQQAKLDPLTQHQLLTRTVPSYYEQGRLICSCFNVREKQIQGAIDEGCESVYALGEKLKCGTNCGSCKSELSSLLQHAESRHSQGLKTDMQRNNISIKEITK</sequence>
<dbReference type="Gene3D" id="2.20.25.90">
    <property type="entry name" value="ADC-like domains"/>
    <property type="match status" value="1"/>
</dbReference>
<keyword evidence="6" id="KW-0479">Metal-binding</keyword>
<dbReference type="SMART" id="SM00926">
    <property type="entry name" value="Molybdop_Fe4S4"/>
    <property type="match status" value="1"/>
</dbReference>
<dbReference type="CDD" id="cd02791">
    <property type="entry name" value="MopB_CT_Nitrate-R-NapA-like"/>
    <property type="match status" value="1"/>
</dbReference>
<evidence type="ECO:0000256" key="4">
    <source>
        <dbReference type="ARBA" id="ARBA00022485"/>
    </source>
</evidence>
<keyword evidence="4" id="KW-0004">4Fe-4S</keyword>
<keyword evidence="10" id="KW-0534">Nitrate assimilation</keyword>
<dbReference type="CDD" id="cd02754">
    <property type="entry name" value="MopB_Nitrate-R-NapA-like"/>
    <property type="match status" value="1"/>
</dbReference>
<evidence type="ECO:0000313" key="12">
    <source>
        <dbReference type="EMBL" id="MDT0595710.1"/>
    </source>
</evidence>
<gene>
    <name evidence="12" type="ORF">RM552_12700</name>
</gene>
<accession>A0ABU2ZSU4</accession>
<evidence type="ECO:0000256" key="3">
    <source>
        <dbReference type="ARBA" id="ARBA00008747"/>
    </source>
</evidence>
<evidence type="ECO:0000256" key="6">
    <source>
        <dbReference type="ARBA" id="ARBA00022723"/>
    </source>
</evidence>
<dbReference type="PANTHER" id="PTHR43105">
    <property type="entry name" value="RESPIRATORY NITRATE REDUCTASE"/>
    <property type="match status" value="1"/>
</dbReference>
<dbReference type="Gene3D" id="3.40.228.10">
    <property type="entry name" value="Dimethylsulfoxide Reductase, domain 2"/>
    <property type="match status" value="1"/>
</dbReference>
<dbReference type="Proteomes" id="UP001253545">
    <property type="component" value="Unassembled WGS sequence"/>
</dbReference>
<evidence type="ECO:0000256" key="5">
    <source>
        <dbReference type="ARBA" id="ARBA00022505"/>
    </source>
</evidence>
<dbReference type="Pfam" id="PF04324">
    <property type="entry name" value="Fer2_BFD"/>
    <property type="match status" value="1"/>
</dbReference>
<evidence type="ECO:0000259" key="11">
    <source>
        <dbReference type="PROSITE" id="PS51669"/>
    </source>
</evidence>
<comment type="caution">
    <text evidence="12">The sequence shown here is derived from an EMBL/GenBank/DDBJ whole genome shotgun (WGS) entry which is preliminary data.</text>
</comment>
<dbReference type="InterPro" id="IPR027467">
    <property type="entry name" value="MopterinOxRdtase_cofactor_BS"/>
</dbReference>
<dbReference type="Pfam" id="PF00384">
    <property type="entry name" value="Molybdopterin"/>
    <property type="match status" value="1"/>
</dbReference>
<dbReference type="Pfam" id="PF01568">
    <property type="entry name" value="Molydop_binding"/>
    <property type="match status" value="1"/>
</dbReference>